<dbReference type="Pfam" id="PF00320">
    <property type="entry name" value="GATA"/>
    <property type="match status" value="1"/>
</dbReference>
<dbReference type="EMBL" id="KN817692">
    <property type="protein sequence ID" value="KJA14152.1"/>
    <property type="molecule type" value="Genomic_DNA"/>
</dbReference>
<feature type="non-terminal residue" evidence="2">
    <location>
        <position position="109"/>
    </location>
</feature>
<feature type="domain" description="GATA-type" evidence="1">
    <location>
        <begin position="83"/>
        <end position="107"/>
    </location>
</feature>
<organism evidence="2 3">
    <name type="scientific">Hypholoma sublateritium (strain FD-334 SS-4)</name>
    <dbReference type="NCBI Taxonomy" id="945553"/>
    <lineage>
        <taxon>Eukaryota</taxon>
        <taxon>Fungi</taxon>
        <taxon>Dikarya</taxon>
        <taxon>Basidiomycota</taxon>
        <taxon>Agaricomycotina</taxon>
        <taxon>Agaricomycetes</taxon>
        <taxon>Agaricomycetidae</taxon>
        <taxon>Agaricales</taxon>
        <taxon>Agaricineae</taxon>
        <taxon>Strophariaceae</taxon>
        <taxon>Hypholoma</taxon>
    </lineage>
</organism>
<dbReference type="GO" id="GO:0006355">
    <property type="term" value="P:regulation of DNA-templated transcription"/>
    <property type="evidence" value="ECO:0007669"/>
    <property type="project" value="InterPro"/>
</dbReference>
<dbReference type="GO" id="GO:0008270">
    <property type="term" value="F:zinc ion binding"/>
    <property type="evidence" value="ECO:0007669"/>
    <property type="project" value="InterPro"/>
</dbReference>
<gene>
    <name evidence="2" type="ORF">HYPSUDRAFT_106158</name>
</gene>
<evidence type="ECO:0000313" key="2">
    <source>
        <dbReference type="EMBL" id="KJA14152.1"/>
    </source>
</evidence>
<dbReference type="InterPro" id="IPR013088">
    <property type="entry name" value="Znf_NHR/GATA"/>
</dbReference>
<dbReference type="PRINTS" id="PR00619">
    <property type="entry name" value="GATAZNFINGER"/>
</dbReference>
<proteinExistence type="predicted"/>
<dbReference type="Gene3D" id="3.30.50.10">
    <property type="entry name" value="Erythroid Transcription Factor GATA-1, subunit A"/>
    <property type="match status" value="1"/>
</dbReference>
<reference evidence="3" key="1">
    <citation type="submission" date="2014-04" db="EMBL/GenBank/DDBJ databases">
        <title>Evolutionary Origins and Diversification of the Mycorrhizal Mutualists.</title>
        <authorList>
            <consortium name="DOE Joint Genome Institute"/>
            <consortium name="Mycorrhizal Genomics Consortium"/>
            <person name="Kohler A."/>
            <person name="Kuo A."/>
            <person name="Nagy L.G."/>
            <person name="Floudas D."/>
            <person name="Copeland A."/>
            <person name="Barry K.W."/>
            <person name="Cichocki N."/>
            <person name="Veneault-Fourrey C."/>
            <person name="LaButti K."/>
            <person name="Lindquist E.A."/>
            <person name="Lipzen A."/>
            <person name="Lundell T."/>
            <person name="Morin E."/>
            <person name="Murat C."/>
            <person name="Riley R."/>
            <person name="Ohm R."/>
            <person name="Sun H."/>
            <person name="Tunlid A."/>
            <person name="Henrissat B."/>
            <person name="Grigoriev I.V."/>
            <person name="Hibbett D.S."/>
            <person name="Martin F."/>
        </authorList>
    </citation>
    <scope>NUCLEOTIDE SEQUENCE [LARGE SCALE GENOMIC DNA]</scope>
    <source>
        <strain evidence="3">FD-334 SS-4</strain>
    </source>
</reference>
<sequence>MSPVVLEAPVMNMHSAPLSSMPRLPPFAAAPGPNDAPANETRNGTCALARASAMLTAPGADEFAFPPPAGAGAGVLQPTRPPCVNCGVTESPLWRRDPDGNTVCNACGE</sequence>
<evidence type="ECO:0000313" key="3">
    <source>
        <dbReference type="Proteomes" id="UP000054270"/>
    </source>
</evidence>
<dbReference type="OMA" id="ADGNSIC"/>
<evidence type="ECO:0000259" key="1">
    <source>
        <dbReference type="PROSITE" id="PS00344"/>
    </source>
</evidence>
<dbReference type="SUPFAM" id="SSF57716">
    <property type="entry name" value="Glucocorticoid receptor-like (DNA-binding domain)"/>
    <property type="match status" value="1"/>
</dbReference>
<dbReference type="InterPro" id="IPR000679">
    <property type="entry name" value="Znf_GATA"/>
</dbReference>
<dbReference type="STRING" id="945553.A0A0D2KHV1"/>
<dbReference type="OrthoDB" id="515401at2759"/>
<accession>A0A0D2KHV1</accession>
<keyword evidence="3" id="KW-1185">Reference proteome</keyword>
<dbReference type="GO" id="GO:0043565">
    <property type="term" value="F:sequence-specific DNA binding"/>
    <property type="evidence" value="ECO:0007669"/>
    <property type="project" value="InterPro"/>
</dbReference>
<dbReference type="PROSITE" id="PS00344">
    <property type="entry name" value="GATA_ZN_FINGER_1"/>
    <property type="match status" value="1"/>
</dbReference>
<name>A0A0D2KHV1_HYPSF</name>
<dbReference type="Proteomes" id="UP000054270">
    <property type="component" value="Unassembled WGS sequence"/>
</dbReference>
<dbReference type="CDD" id="cd00202">
    <property type="entry name" value="ZnF_GATA"/>
    <property type="match status" value="1"/>
</dbReference>
<dbReference type="AlphaFoldDB" id="A0A0D2KHV1"/>
<dbReference type="SMART" id="SM00401">
    <property type="entry name" value="ZnF_GATA"/>
    <property type="match status" value="1"/>
</dbReference>
<protein>
    <recommendedName>
        <fullName evidence="1">GATA-type domain-containing protein</fullName>
    </recommendedName>
</protein>